<evidence type="ECO:0000256" key="5">
    <source>
        <dbReference type="RuleBase" id="RU003919"/>
    </source>
</evidence>
<dbReference type="SUPFAM" id="SSF47060">
    <property type="entry name" value="S15/NS1 RNA-binding domain"/>
    <property type="match status" value="1"/>
</dbReference>
<dbReference type="HAMAP" id="MF_01343_A">
    <property type="entry name" value="Ribosomal_uS15_A"/>
    <property type="match status" value="1"/>
</dbReference>
<dbReference type="InterPro" id="IPR023029">
    <property type="entry name" value="Ribosomal_uS15_arc_euk"/>
</dbReference>
<keyword evidence="2 4" id="KW-0689">Ribosomal protein</keyword>
<dbReference type="CDD" id="cd00353">
    <property type="entry name" value="Ribosomal_S15p_S13e"/>
    <property type="match status" value="1"/>
</dbReference>
<dbReference type="GO" id="GO:0006412">
    <property type="term" value="P:translation"/>
    <property type="evidence" value="ECO:0007669"/>
    <property type="project" value="UniProtKB-UniRule"/>
</dbReference>
<dbReference type="NCBIfam" id="NF006331">
    <property type="entry name" value="PRK08561.1"/>
    <property type="match status" value="1"/>
</dbReference>
<dbReference type="FunFam" id="4.10.860.130:FF:000001">
    <property type="entry name" value="40S ribosomal protein S13"/>
    <property type="match status" value="1"/>
</dbReference>
<dbReference type="GO" id="GO:0003735">
    <property type="term" value="F:structural constituent of ribosome"/>
    <property type="evidence" value="ECO:0007669"/>
    <property type="project" value="InterPro"/>
</dbReference>
<feature type="domain" description="Small ribosomal subunit protein uS15 N-terminal" evidence="6">
    <location>
        <begin position="1"/>
        <end position="60"/>
    </location>
</feature>
<evidence type="ECO:0000256" key="2">
    <source>
        <dbReference type="ARBA" id="ARBA00022980"/>
    </source>
</evidence>
<dbReference type="PANTHER" id="PTHR11885">
    <property type="entry name" value="RIBOSOMAL PROTEIN S15P/S13E"/>
    <property type="match status" value="1"/>
</dbReference>
<evidence type="ECO:0000313" key="8">
    <source>
        <dbReference type="Proteomes" id="UP000608579"/>
    </source>
</evidence>
<organism evidence="7 8">
    <name type="scientific">Caldiarchaeum subterraneum</name>
    <dbReference type="NCBI Taxonomy" id="311458"/>
    <lineage>
        <taxon>Archaea</taxon>
        <taxon>Nitrososphaerota</taxon>
        <taxon>Candidatus Caldarchaeales</taxon>
        <taxon>Candidatus Caldarchaeaceae</taxon>
        <taxon>Candidatus Caldarchaeum</taxon>
    </lineage>
</organism>
<name>A0A833E996_CALS0</name>
<dbReference type="EMBL" id="DQVM01000001">
    <property type="protein sequence ID" value="HIQ28934.1"/>
    <property type="molecule type" value="Genomic_DNA"/>
</dbReference>
<keyword evidence="3 4" id="KW-0687">Ribonucleoprotein</keyword>
<dbReference type="PROSITE" id="PS00362">
    <property type="entry name" value="RIBOSOMAL_S15"/>
    <property type="match status" value="1"/>
</dbReference>
<reference evidence="7" key="1">
    <citation type="journal article" date="2020" name="ISME J.">
        <title>Gammaproteobacteria mediating utilization of methyl-, sulfur- and petroleum organic compounds in deep ocean hydrothermal plumes.</title>
        <authorList>
            <person name="Zhou Z."/>
            <person name="Liu Y."/>
            <person name="Pan J."/>
            <person name="Cron B.R."/>
            <person name="Toner B.M."/>
            <person name="Anantharaman K."/>
            <person name="Breier J.A."/>
            <person name="Dick G.J."/>
            <person name="Li M."/>
        </authorList>
    </citation>
    <scope>NUCLEOTIDE SEQUENCE</scope>
    <source>
        <strain evidence="7">SZUA-1515</strain>
    </source>
</reference>
<comment type="subunit">
    <text evidence="4">Part of the 30S ribosomal subunit.</text>
</comment>
<dbReference type="SMART" id="SM01386">
    <property type="entry name" value="Ribosomal_S13_N"/>
    <property type="match status" value="1"/>
</dbReference>
<dbReference type="SMART" id="SM01387">
    <property type="entry name" value="Ribosomal_S15"/>
    <property type="match status" value="1"/>
</dbReference>
<dbReference type="InterPro" id="IPR000589">
    <property type="entry name" value="Ribosomal_uS15"/>
</dbReference>
<evidence type="ECO:0000259" key="6">
    <source>
        <dbReference type="SMART" id="SM01386"/>
    </source>
</evidence>
<dbReference type="Gene3D" id="4.10.860.130">
    <property type="match status" value="1"/>
</dbReference>
<evidence type="ECO:0000313" key="7">
    <source>
        <dbReference type="EMBL" id="HIQ28934.1"/>
    </source>
</evidence>
<dbReference type="Pfam" id="PF08069">
    <property type="entry name" value="Ribosomal_S13_N"/>
    <property type="match status" value="1"/>
</dbReference>
<gene>
    <name evidence="4" type="primary">rps15</name>
    <name evidence="7" type="ORF">EYH45_00040</name>
</gene>
<comment type="similarity">
    <text evidence="1 4 5">Belongs to the universal ribosomal protein uS15 family.</text>
</comment>
<accession>A0A833E996</accession>
<dbReference type="GO" id="GO:0070181">
    <property type="term" value="F:small ribosomal subunit rRNA binding"/>
    <property type="evidence" value="ECO:0007669"/>
    <property type="project" value="TreeGrafter"/>
</dbReference>
<dbReference type="InterPro" id="IPR012606">
    <property type="entry name" value="Ribosomal_uS15_N"/>
</dbReference>
<dbReference type="GO" id="GO:0022627">
    <property type="term" value="C:cytosolic small ribosomal subunit"/>
    <property type="evidence" value="ECO:0007669"/>
    <property type="project" value="TreeGrafter"/>
</dbReference>
<dbReference type="Gene3D" id="1.10.287.10">
    <property type="entry name" value="S15/NS1, RNA-binding"/>
    <property type="match status" value="1"/>
</dbReference>
<dbReference type="Pfam" id="PF00312">
    <property type="entry name" value="Ribosomal_S15"/>
    <property type="match status" value="1"/>
</dbReference>
<sequence length="146" mass="17003">MARMHARKRGKSGSKRPISKVTPLWFKLTPEEVESLVVKLAKEGYPPSVIGVILRDQYAVPLVKTVTGKTVLQILRENDIAPPIPEDLANLMERARRMKLHLKRFKSDRYNRHRLQLVESKIRRLVKYYKREGVLPQNWEPPVLAE</sequence>
<comment type="caution">
    <text evidence="7">The sequence shown here is derived from an EMBL/GenBank/DDBJ whole genome shotgun (WGS) entry which is preliminary data.</text>
</comment>
<dbReference type="InterPro" id="IPR009068">
    <property type="entry name" value="uS15_NS1_RNA-bd_sf"/>
</dbReference>
<dbReference type="AlphaFoldDB" id="A0A833E996"/>
<protein>
    <recommendedName>
        <fullName evidence="4">Small ribosomal subunit protein uS15</fullName>
    </recommendedName>
</protein>
<evidence type="ECO:0000256" key="4">
    <source>
        <dbReference type="HAMAP-Rule" id="MF_01343"/>
    </source>
</evidence>
<dbReference type="Proteomes" id="UP000608579">
    <property type="component" value="Unassembled WGS sequence"/>
</dbReference>
<evidence type="ECO:0000256" key="3">
    <source>
        <dbReference type="ARBA" id="ARBA00023274"/>
    </source>
</evidence>
<evidence type="ECO:0000256" key="1">
    <source>
        <dbReference type="ARBA" id="ARBA00008434"/>
    </source>
</evidence>
<proteinExistence type="inferred from homology"/>
<dbReference type="PANTHER" id="PTHR11885:SF6">
    <property type="entry name" value="SMALL RIBOSOMAL SUBUNIT PROTEIN US15"/>
    <property type="match status" value="1"/>
</dbReference>